<evidence type="ECO:0000256" key="3">
    <source>
        <dbReference type="ARBA" id="ARBA00022448"/>
    </source>
</evidence>
<keyword evidence="9" id="KW-1185">Reference proteome</keyword>
<comment type="similarity">
    <text evidence="2">Belongs to the major facilitator superfamily. Folate-biopterin transporter (TC 2.A.71) family.</text>
</comment>
<evidence type="ECO:0000256" key="4">
    <source>
        <dbReference type="ARBA" id="ARBA00022692"/>
    </source>
</evidence>
<keyword evidence="6 7" id="KW-0472">Membrane</keyword>
<evidence type="ECO:0000256" key="7">
    <source>
        <dbReference type="SAM" id="Phobius"/>
    </source>
</evidence>
<feature type="transmembrane region" description="Helical" evidence="7">
    <location>
        <begin position="463"/>
        <end position="482"/>
    </location>
</feature>
<feature type="transmembrane region" description="Helical" evidence="7">
    <location>
        <begin position="412"/>
        <end position="431"/>
    </location>
</feature>
<dbReference type="OrthoDB" id="9764193at2"/>
<accession>A0A0M4P9W6</accession>
<dbReference type="STRING" id="1705394.SP60_07130"/>
<feature type="transmembrane region" description="Helical" evidence="7">
    <location>
        <begin position="118"/>
        <end position="138"/>
    </location>
</feature>
<dbReference type="RefSeq" id="WP_053951970.1">
    <property type="nucleotide sequence ID" value="NZ_CP010552.1"/>
</dbReference>
<dbReference type="PATRIC" id="fig|1705394.5.peg.1423"/>
<feature type="transmembrane region" description="Helical" evidence="7">
    <location>
        <begin position="345"/>
        <end position="365"/>
    </location>
</feature>
<dbReference type="SUPFAM" id="SSF103473">
    <property type="entry name" value="MFS general substrate transporter"/>
    <property type="match status" value="1"/>
</dbReference>
<feature type="transmembrane region" description="Helical" evidence="7">
    <location>
        <begin position="385"/>
        <end position="405"/>
    </location>
</feature>
<feature type="transmembrane region" description="Helical" evidence="7">
    <location>
        <begin position="252"/>
        <end position="270"/>
    </location>
</feature>
<feature type="transmembrane region" description="Helical" evidence="7">
    <location>
        <begin position="227"/>
        <end position="246"/>
    </location>
</feature>
<dbReference type="KEGG" id="tho:SP60_07130"/>
<dbReference type="EMBL" id="CP010552">
    <property type="protein sequence ID" value="ALE52984.1"/>
    <property type="molecule type" value="Genomic_DNA"/>
</dbReference>
<evidence type="ECO:0000256" key="2">
    <source>
        <dbReference type="ARBA" id="ARBA00007015"/>
    </source>
</evidence>
<proteinExistence type="inferred from homology"/>
<feature type="transmembrane region" description="Helical" evidence="7">
    <location>
        <begin position="194"/>
        <end position="215"/>
    </location>
</feature>
<dbReference type="InterPro" id="IPR036259">
    <property type="entry name" value="MFS_trans_sf"/>
</dbReference>
<gene>
    <name evidence="8" type="ORF">SP60_07130</name>
</gene>
<dbReference type="InterPro" id="IPR039309">
    <property type="entry name" value="BT1"/>
</dbReference>
<comment type="subcellular location">
    <subcellularLocation>
        <location evidence="1">Membrane</location>
        <topology evidence="1">Multi-pass membrane protein</topology>
    </subcellularLocation>
</comment>
<dbReference type="AlphaFoldDB" id="A0A0M4P9W6"/>
<evidence type="ECO:0008006" key="10">
    <source>
        <dbReference type="Google" id="ProtNLM"/>
    </source>
</evidence>
<name>A0A0M4P9W6_9GAMM</name>
<keyword evidence="5 7" id="KW-1133">Transmembrane helix</keyword>
<evidence type="ECO:0000313" key="9">
    <source>
        <dbReference type="Proteomes" id="UP000058020"/>
    </source>
</evidence>
<reference evidence="8 9" key="1">
    <citation type="journal article" date="2015" name="Genome Announc.">
        <title>Genome Sequence of 'Candidatus Thioglobus autotrophica' Strain EF1, a Chemoautotroph from the SUP05 Clade of Marine Gammaproteobacteria.</title>
        <authorList>
            <person name="Shah V."/>
            <person name="Morris R.M."/>
        </authorList>
    </citation>
    <scope>NUCLEOTIDE SEQUENCE [LARGE SCALE GENOMIC DNA]</scope>
    <source>
        <strain evidence="8 9">EF1</strain>
    </source>
</reference>
<evidence type="ECO:0000256" key="6">
    <source>
        <dbReference type="ARBA" id="ARBA00023136"/>
    </source>
</evidence>
<protein>
    <recommendedName>
        <fullName evidence="10">Folate carrier, cyanobacterial type</fullName>
    </recommendedName>
</protein>
<evidence type="ECO:0000313" key="8">
    <source>
        <dbReference type="EMBL" id="ALE52984.1"/>
    </source>
</evidence>
<feature type="transmembrane region" description="Helical" evidence="7">
    <location>
        <begin position="282"/>
        <end position="302"/>
    </location>
</feature>
<feature type="transmembrane region" description="Helical" evidence="7">
    <location>
        <begin position="314"/>
        <end position="333"/>
    </location>
</feature>
<dbReference type="Proteomes" id="UP000058020">
    <property type="component" value="Chromosome"/>
</dbReference>
<keyword evidence="4 7" id="KW-0812">Transmembrane</keyword>
<feature type="transmembrane region" description="Helical" evidence="7">
    <location>
        <begin position="159"/>
        <end position="182"/>
    </location>
</feature>
<dbReference type="PANTHER" id="PTHR31585">
    <property type="entry name" value="FOLATE-BIOPTERIN TRANSPORTER 1, CHLOROPLASTIC"/>
    <property type="match status" value="1"/>
</dbReference>
<evidence type="ECO:0000256" key="1">
    <source>
        <dbReference type="ARBA" id="ARBA00004141"/>
    </source>
</evidence>
<organism evidence="8 9">
    <name type="scientific">Candidatus Thioglobus autotrophicus</name>
    <dbReference type="NCBI Taxonomy" id="1705394"/>
    <lineage>
        <taxon>Bacteria</taxon>
        <taxon>Pseudomonadati</taxon>
        <taxon>Pseudomonadota</taxon>
        <taxon>Gammaproteobacteria</taxon>
        <taxon>Candidatus Pseudothioglobaceae</taxon>
        <taxon>Candidatus Thioglobus</taxon>
    </lineage>
</organism>
<keyword evidence="3" id="KW-0813">Transport</keyword>
<dbReference type="Pfam" id="PF03092">
    <property type="entry name" value="BT1"/>
    <property type="match status" value="1"/>
</dbReference>
<evidence type="ECO:0000256" key="5">
    <source>
        <dbReference type="ARBA" id="ARBA00022989"/>
    </source>
</evidence>
<feature type="transmembrane region" description="Helical" evidence="7">
    <location>
        <begin position="86"/>
        <end position="106"/>
    </location>
</feature>
<dbReference type="PANTHER" id="PTHR31585:SF0">
    <property type="entry name" value="FOLATE-BIOPTERIN TRANSPORTER 1, CHLOROPLASTIC"/>
    <property type="match status" value="1"/>
</dbReference>
<dbReference type="GO" id="GO:0016020">
    <property type="term" value="C:membrane"/>
    <property type="evidence" value="ECO:0007669"/>
    <property type="project" value="UniProtKB-SubCell"/>
</dbReference>
<feature type="transmembrane region" description="Helical" evidence="7">
    <location>
        <begin position="20"/>
        <end position="41"/>
    </location>
</feature>
<sequence>MLDIFLTPIRAFRMRYIPLLLIYFSYGSGIAFTAIAVNFWVKDTLDMTASDLAELGIWLTIPWTVKMIFGQMVDSVNIFGSNRKPYVYIGALLITTSSLMMIAVVGDYAIVENFPKKFVYILASVIAVVGFVMQDVVADTMTTEVHNKNQSEEEIHHELATIQVLARLSLGFAIFITGWVGGELADVFHDHREVVFQIALFVPLLSILGVSLVKLNPVAVSPVNKHVLYGGLIFAVFIVLMGYNDVPYSQEIVFVISLSVVLYLLSDLINDLDASTIRHIKMAMIIIFVYRAMPSVGAGLSWWEIDVLGFDESFFAKLSAIGGGIALAGMWFSAKFIIKRDIVEVLIFLTIIGTLLSMPIVAMYYDIHTMLGFDARTVALVDTAMASPFDYIAQVLMLTLVAIYAPEGKKGTWFALMASLMNIALSAGGLFTKYLNQVFVVSREVVTDGVITTAQNYTELGSLLWVVIVIGFVVPIVTIIKYNPNKA</sequence>